<dbReference type="FunFam" id="1.10.418.10:FF:000062">
    <property type="entry name" value="Kinesin-like protein KIN-14I isoform A"/>
    <property type="match status" value="1"/>
</dbReference>
<keyword evidence="6 10" id="KW-0067">ATP-binding</keyword>
<dbReference type="InterPro" id="IPR023393">
    <property type="entry name" value="START-like_dom_sf"/>
</dbReference>
<dbReference type="SUPFAM" id="SSF55961">
    <property type="entry name" value="Bet v1-like"/>
    <property type="match status" value="1"/>
</dbReference>
<dbReference type="Pfam" id="PF00307">
    <property type="entry name" value="CH"/>
    <property type="match status" value="1"/>
</dbReference>
<keyword evidence="3" id="KW-0493">Microtubule</keyword>
<dbReference type="PANTHER" id="PTHR47972">
    <property type="entry name" value="KINESIN-LIKE PROTEIN KLP-3"/>
    <property type="match status" value="1"/>
</dbReference>
<comment type="similarity">
    <text evidence="2">Belongs to the TRAFAC class myosin-kinesin ATPase superfamily. Kinesin family. KIN-14 subfamily.</text>
</comment>
<evidence type="ECO:0000256" key="6">
    <source>
        <dbReference type="ARBA" id="ARBA00022840"/>
    </source>
</evidence>
<evidence type="ECO:0000256" key="4">
    <source>
        <dbReference type="ARBA" id="ARBA00022741"/>
    </source>
</evidence>
<dbReference type="PANTHER" id="PTHR47972:SF39">
    <property type="entry name" value="KINESIN-LIKE PROTEIN KIN-14I"/>
    <property type="match status" value="1"/>
</dbReference>
<dbReference type="SMART" id="SM00033">
    <property type="entry name" value="CH"/>
    <property type="match status" value="1"/>
</dbReference>
<feature type="compositionally biased region" description="Basic and acidic residues" evidence="11">
    <location>
        <begin position="732"/>
        <end position="742"/>
    </location>
</feature>
<feature type="domain" description="Calponin-homology (CH)" evidence="12">
    <location>
        <begin position="107"/>
        <end position="229"/>
    </location>
</feature>
<evidence type="ECO:0000259" key="12">
    <source>
        <dbReference type="PROSITE" id="PS50021"/>
    </source>
</evidence>
<name>A0A438FJ47_VITVI</name>
<dbReference type="InterPro" id="IPR036872">
    <property type="entry name" value="CH_dom_sf"/>
</dbReference>
<organism evidence="14 15">
    <name type="scientific">Vitis vinifera</name>
    <name type="common">Grape</name>
    <dbReference type="NCBI Taxonomy" id="29760"/>
    <lineage>
        <taxon>Eukaryota</taxon>
        <taxon>Viridiplantae</taxon>
        <taxon>Streptophyta</taxon>
        <taxon>Embryophyta</taxon>
        <taxon>Tracheophyta</taxon>
        <taxon>Spermatophyta</taxon>
        <taxon>Magnoliopsida</taxon>
        <taxon>eudicotyledons</taxon>
        <taxon>Gunneridae</taxon>
        <taxon>Pentapetalae</taxon>
        <taxon>rosids</taxon>
        <taxon>Vitales</taxon>
        <taxon>Vitaceae</taxon>
        <taxon>Viteae</taxon>
        <taxon>Vitis</taxon>
    </lineage>
</organism>
<dbReference type="InterPro" id="IPR027417">
    <property type="entry name" value="P-loop_NTPase"/>
</dbReference>
<evidence type="ECO:0000259" key="13">
    <source>
        <dbReference type="PROSITE" id="PS50067"/>
    </source>
</evidence>
<keyword evidence="8 10" id="KW-0505">Motor protein</keyword>
<dbReference type="EMBL" id="QGNW01000872">
    <property type="protein sequence ID" value="RVW59996.1"/>
    <property type="molecule type" value="Genomic_DNA"/>
</dbReference>
<dbReference type="SUPFAM" id="SSF52540">
    <property type="entry name" value="P-loop containing nucleoside triphosphate hydrolases"/>
    <property type="match status" value="1"/>
</dbReference>
<dbReference type="SUPFAM" id="SSF47576">
    <property type="entry name" value="Calponin-homology domain, CH-domain"/>
    <property type="match status" value="1"/>
</dbReference>
<dbReference type="CDD" id="cd21203">
    <property type="entry name" value="CH_AtKIN14-like"/>
    <property type="match status" value="1"/>
</dbReference>
<dbReference type="FunFam" id="3.30.530.20:FF:000007">
    <property type="entry name" value="Major pollen allergen Bet v 1-A"/>
    <property type="match status" value="1"/>
</dbReference>
<evidence type="ECO:0000256" key="8">
    <source>
        <dbReference type="ARBA" id="ARBA00023175"/>
    </source>
</evidence>
<dbReference type="GO" id="GO:0006952">
    <property type="term" value="P:defense response"/>
    <property type="evidence" value="ECO:0007669"/>
    <property type="project" value="UniProtKB-KW"/>
</dbReference>
<evidence type="ECO:0000256" key="5">
    <source>
        <dbReference type="ARBA" id="ARBA00022821"/>
    </source>
</evidence>
<evidence type="ECO:0000313" key="14">
    <source>
        <dbReference type="EMBL" id="RVW59996.1"/>
    </source>
</evidence>
<dbReference type="GO" id="GO:0003777">
    <property type="term" value="F:microtubule motor activity"/>
    <property type="evidence" value="ECO:0007669"/>
    <property type="project" value="InterPro"/>
</dbReference>
<protein>
    <submittedName>
        <fullName evidence="14">Kinesin-like protein KIN-14I</fullName>
    </submittedName>
</protein>
<dbReference type="Gene3D" id="1.10.418.10">
    <property type="entry name" value="Calponin-like domain"/>
    <property type="match status" value="1"/>
</dbReference>
<feature type="compositionally biased region" description="Polar residues" evidence="11">
    <location>
        <begin position="925"/>
        <end position="942"/>
    </location>
</feature>
<keyword evidence="5" id="KW-0611">Plant defense</keyword>
<dbReference type="InterPro" id="IPR001715">
    <property type="entry name" value="CH_dom"/>
</dbReference>
<reference evidence="14 15" key="1">
    <citation type="journal article" date="2018" name="PLoS Genet.">
        <title>Population sequencing reveals clonal diversity and ancestral inbreeding in the grapevine cultivar Chardonnay.</title>
        <authorList>
            <person name="Roach M.J."/>
            <person name="Johnson D.L."/>
            <person name="Bohlmann J."/>
            <person name="van Vuuren H.J."/>
            <person name="Jones S.J."/>
            <person name="Pretorius I.S."/>
            <person name="Schmidt S.A."/>
            <person name="Borneman A.R."/>
        </authorList>
    </citation>
    <scope>NUCLEOTIDE SEQUENCE [LARGE SCALE GENOMIC DNA]</scope>
    <source>
        <strain evidence="15">cv. Chardonnay</strain>
        <tissue evidence="14">Leaf</tissue>
    </source>
</reference>
<dbReference type="Gene3D" id="3.30.530.20">
    <property type="match status" value="2"/>
</dbReference>
<comment type="caution">
    <text evidence="14">The sequence shown here is derived from an EMBL/GenBank/DDBJ whole genome shotgun (WGS) entry which is preliminary data.</text>
</comment>
<sequence length="1131" mass="125696">MELTVRNMKARAPEEDLSARHRSKGPSRQLRSELGKERFKVYKGKLSVYGEREKEQSRSGSKSVFGMAAADGALLFSVASVVEDVLQQHGTRSADLDLESRKAEEAASRRYEAAGWLRKMVGVVVGKDLPAEPSEEEFRLGLRSGSILCTVLNKIQPGAVSKVVESPCDSALIPDGAALSAYQYFENVRNFLVAVQEMGLPNFEASDLEQGGKSGRVVNCVLALKSYSEWKQTGGNGIWKFGGNVKPAATGKSFPSSGSLSMLVRSILLDKKPEEVPMLVESVLTKVVEEFEHRIASQNELRKTPSKVLAVSNSNKSLLRAASSDTKVSGHQTHFLLAILLKINMHYEMKHALRTTKAGMQFMQMKFHEEFHNLGTHIHGLAHAASGYHRVLEENRKLYNQVQDLKGNIRVYCRVRPFLSGQLNYLSTVDHMEEGNITINSSKHGKGRRSFSFNKIFGPTATQDTQPLIRSVLDGYNVCIFAYGQTGSGKTYTMTGPKELTRQTQGVNYRALSDLFLLSEQRKDTFRYDVSVQMIEIYNEQVRDLLVTDGLNKRYPLQVVWFCFRSSQTGLNVPDANLVPVSSTADVIDLMNLGQRNRVVGATALNDRSSRSHSCLTVHVQGRDLMSGAILRGCMHLVDLAGSERVDKSEVTGDRLKEAQHINRSLSALGDVISSLAQKNPHVPYRNSKLTQLLQDSLAGCHGRTGAARVNKDSADVKELKEQIASLKAALARKEGEPEDMQHSFSNSSERFRTKASDLSPFHSNKQAGDMLDDQNSCRQPMGDVGNIEARSNSMMRQKKQSFDLEELLGNSPPWPPVSSSVQNYVEDDKDMGSGQWVDKVMVNKQDAILQSYSRINRIYIFMANNRYDIANNDDLDEDAATSDSSDADLLWQFNNAKITSMTNGIEPKIKKPNTKPANGPELRNLNSTVGPSPSRKPSNGVGTRLHRNGRHPVPADGKRKLGIESSTVITHIWERLLTWTKDLLPLSCFTNTRLPASHSSMGVHTFTQEITTPIAPARMFKALIVDSHYLVPKLMPSIKSIEFVEGDGGVGSIKQTNFPEGSHFKYLKHRIDAIDHDNYSCKVWSVCKMTSHYHSKIELKDEDIKAGKDKAMGMYKVVEEYLLANPDAYA</sequence>
<evidence type="ECO:0000256" key="1">
    <source>
        <dbReference type="ARBA" id="ARBA00009744"/>
    </source>
</evidence>
<evidence type="ECO:0000256" key="9">
    <source>
        <dbReference type="ARBA" id="ARBA00023265"/>
    </source>
</evidence>
<evidence type="ECO:0000256" key="10">
    <source>
        <dbReference type="PROSITE-ProRule" id="PRU00283"/>
    </source>
</evidence>
<evidence type="ECO:0000256" key="2">
    <source>
        <dbReference type="ARBA" id="ARBA00010899"/>
    </source>
</evidence>
<evidence type="ECO:0000313" key="15">
    <source>
        <dbReference type="Proteomes" id="UP000288805"/>
    </source>
</evidence>
<feature type="region of interest" description="Disordered" evidence="11">
    <location>
        <begin position="906"/>
        <end position="960"/>
    </location>
</feature>
<gene>
    <name evidence="14" type="primary">KIN14I_3</name>
    <name evidence="14" type="ORF">CK203_083422</name>
</gene>
<feature type="region of interest" description="Disordered" evidence="11">
    <location>
        <begin position="732"/>
        <end position="753"/>
    </location>
</feature>
<dbReference type="InterPro" id="IPR001752">
    <property type="entry name" value="Kinesin_motor_dom"/>
</dbReference>
<proteinExistence type="inferred from homology"/>
<feature type="region of interest" description="Disordered" evidence="11">
    <location>
        <begin position="1"/>
        <end position="34"/>
    </location>
</feature>
<dbReference type="Proteomes" id="UP000288805">
    <property type="component" value="Unassembled WGS sequence"/>
</dbReference>
<dbReference type="InterPro" id="IPR000916">
    <property type="entry name" value="Bet_v_I/MLP"/>
</dbReference>
<dbReference type="FunFam" id="3.40.850.10:FF:000044">
    <property type="entry name" value="p-loop containing nucleoside triphosphate hydrolases superfamily protein"/>
    <property type="match status" value="1"/>
</dbReference>
<feature type="binding site" evidence="10">
    <location>
        <begin position="484"/>
        <end position="491"/>
    </location>
    <ligand>
        <name>ATP</name>
        <dbReference type="ChEBI" id="CHEBI:30616"/>
    </ligand>
</feature>
<keyword evidence="7" id="KW-0175">Coiled coil</keyword>
<evidence type="ECO:0000256" key="7">
    <source>
        <dbReference type="ARBA" id="ARBA00023054"/>
    </source>
</evidence>
<evidence type="ECO:0000256" key="3">
    <source>
        <dbReference type="ARBA" id="ARBA00022701"/>
    </source>
</evidence>
<comment type="similarity">
    <text evidence="1">Belongs to the BetVI family.</text>
</comment>
<dbReference type="PRINTS" id="PR00380">
    <property type="entry name" value="KINESINHEAVY"/>
</dbReference>
<dbReference type="GO" id="GO:0008017">
    <property type="term" value="F:microtubule binding"/>
    <property type="evidence" value="ECO:0007669"/>
    <property type="project" value="InterPro"/>
</dbReference>
<dbReference type="Pfam" id="PF00407">
    <property type="entry name" value="Bet_v_1"/>
    <property type="match status" value="1"/>
</dbReference>
<dbReference type="AlphaFoldDB" id="A0A438FJ47"/>
<dbReference type="SMART" id="SM00129">
    <property type="entry name" value="KISc"/>
    <property type="match status" value="1"/>
</dbReference>
<feature type="domain" description="Kinesin motor" evidence="13">
    <location>
        <begin position="408"/>
        <end position="736"/>
    </location>
</feature>
<accession>A0A438FJ47</accession>
<dbReference type="GO" id="GO:0005874">
    <property type="term" value="C:microtubule"/>
    <property type="evidence" value="ECO:0007669"/>
    <property type="project" value="UniProtKB-KW"/>
</dbReference>
<keyword evidence="4 10" id="KW-0547">Nucleotide-binding</keyword>
<dbReference type="CDD" id="cd07816">
    <property type="entry name" value="Bet_v1-like"/>
    <property type="match status" value="1"/>
</dbReference>
<dbReference type="InterPro" id="IPR027640">
    <property type="entry name" value="Kinesin-like_fam"/>
</dbReference>
<dbReference type="GO" id="GO:0005524">
    <property type="term" value="F:ATP binding"/>
    <property type="evidence" value="ECO:0007669"/>
    <property type="project" value="UniProtKB-UniRule"/>
</dbReference>
<keyword evidence="9" id="KW-0568">Pathogenesis-related protein</keyword>
<dbReference type="PROSITE" id="PS50067">
    <property type="entry name" value="KINESIN_MOTOR_2"/>
    <property type="match status" value="1"/>
</dbReference>
<dbReference type="Pfam" id="PF00225">
    <property type="entry name" value="Kinesin"/>
    <property type="match status" value="1"/>
</dbReference>
<dbReference type="PROSITE" id="PS50021">
    <property type="entry name" value="CH"/>
    <property type="match status" value="1"/>
</dbReference>
<dbReference type="InterPro" id="IPR036961">
    <property type="entry name" value="Kinesin_motor_dom_sf"/>
</dbReference>
<dbReference type="GO" id="GO:0007018">
    <property type="term" value="P:microtubule-based movement"/>
    <property type="evidence" value="ECO:0007669"/>
    <property type="project" value="InterPro"/>
</dbReference>
<dbReference type="Gene3D" id="3.40.850.10">
    <property type="entry name" value="Kinesin motor domain"/>
    <property type="match status" value="1"/>
</dbReference>
<evidence type="ECO:0000256" key="11">
    <source>
        <dbReference type="SAM" id="MobiDB-lite"/>
    </source>
</evidence>